<organism evidence="2 3">
    <name type="scientific">Undibacterium arcticum</name>
    <dbReference type="NCBI Taxonomy" id="1762892"/>
    <lineage>
        <taxon>Bacteria</taxon>
        <taxon>Pseudomonadati</taxon>
        <taxon>Pseudomonadota</taxon>
        <taxon>Betaproteobacteria</taxon>
        <taxon>Burkholderiales</taxon>
        <taxon>Oxalobacteraceae</taxon>
        <taxon>Undibacterium</taxon>
    </lineage>
</organism>
<proteinExistence type="predicted"/>
<feature type="region of interest" description="Disordered" evidence="1">
    <location>
        <begin position="47"/>
        <end position="67"/>
    </location>
</feature>
<gene>
    <name evidence="2" type="ORF">ACFOFO_07365</name>
</gene>
<name>A0ABV7EYR8_9BURK</name>
<keyword evidence="3" id="KW-1185">Reference proteome</keyword>
<evidence type="ECO:0000256" key="1">
    <source>
        <dbReference type="SAM" id="MobiDB-lite"/>
    </source>
</evidence>
<evidence type="ECO:0000313" key="3">
    <source>
        <dbReference type="Proteomes" id="UP001595530"/>
    </source>
</evidence>
<dbReference type="RefSeq" id="WP_390322709.1">
    <property type="nucleotide sequence ID" value="NZ_JBHRTP010000019.1"/>
</dbReference>
<accession>A0ABV7EYR8</accession>
<comment type="caution">
    <text evidence="2">The sequence shown here is derived from an EMBL/GenBank/DDBJ whole genome shotgun (WGS) entry which is preliminary data.</text>
</comment>
<sequence length="67" mass="6804">MDISGISNLATSIADTGTKREVDLAVLKKAIDIDASSAAALVAALPPPTSLPNNLPPHLGQNINTKA</sequence>
<reference evidence="3" key="1">
    <citation type="journal article" date="2019" name="Int. J. Syst. Evol. Microbiol.">
        <title>The Global Catalogue of Microorganisms (GCM) 10K type strain sequencing project: providing services to taxonomists for standard genome sequencing and annotation.</title>
        <authorList>
            <consortium name="The Broad Institute Genomics Platform"/>
            <consortium name="The Broad Institute Genome Sequencing Center for Infectious Disease"/>
            <person name="Wu L."/>
            <person name="Ma J."/>
        </authorList>
    </citation>
    <scope>NUCLEOTIDE SEQUENCE [LARGE SCALE GENOMIC DNA]</scope>
    <source>
        <strain evidence="3">KCTC 42986</strain>
    </source>
</reference>
<dbReference type="InterPro" id="IPR025906">
    <property type="entry name" value="YjfB_motility"/>
</dbReference>
<dbReference type="EMBL" id="JBHRTP010000019">
    <property type="protein sequence ID" value="MFC3107780.1"/>
    <property type="molecule type" value="Genomic_DNA"/>
</dbReference>
<protein>
    <submittedName>
        <fullName evidence="2">YjfB family protein</fullName>
    </submittedName>
</protein>
<dbReference type="Proteomes" id="UP001595530">
    <property type="component" value="Unassembled WGS sequence"/>
</dbReference>
<evidence type="ECO:0000313" key="2">
    <source>
        <dbReference type="EMBL" id="MFC3107780.1"/>
    </source>
</evidence>
<dbReference type="Pfam" id="PF14070">
    <property type="entry name" value="YjfB_motility"/>
    <property type="match status" value="1"/>
</dbReference>